<evidence type="ECO:0000256" key="1">
    <source>
        <dbReference type="ARBA" id="ARBA00022729"/>
    </source>
</evidence>
<dbReference type="Pfam" id="PF12262">
    <property type="entry name" value="Lipase_bact_N"/>
    <property type="match status" value="1"/>
</dbReference>
<feature type="domain" description="AB hydrolase-1" evidence="2">
    <location>
        <begin position="369"/>
        <end position="534"/>
    </location>
</feature>
<feature type="domain" description="Bacterial virulence factor lipase N-terminal" evidence="3">
    <location>
        <begin position="72"/>
        <end position="269"/>
    </location>
</feature>
<dbReference type="Pfam" id="PF00561">
    <property type="entry name" value="Abhydrolase_1"/>
    <property type="match status" value="1"/>
</dbReference>
<name>A0A6F8PJL3_9GAMM</name>
<dbReference type="InterPro" id="IPR029058">
    <property type="entry name" value="AB_hydrolase_fold"/>
</dbReference>
<sequence>MSIQNIFNKKILLVALFSSATILGGCGTEKQDITLDSAPATTEQLAETKGSPIFDPLTSNIPYPNDLLFAGSTDGTLNFTVKDANDISDPKNALNELDGFSTSAPISIGLSKAMDSTTVAAAVKVFKVTTDASTKAVTSITATLTYGVDYFATLSSDGKTLVILPLKPLAAKSSYMVAITNALKDTDGNAAISGATYAYLKLTTPLIDANNLSVVPGLPNSSAVSLEPVRQFTQAQLGYAVAMGGLSRDEIIMTSSFSTQSIDDVLDKAITGVTNSSLQLADTNLTTTAFGTGGSTKIYAGALTVPYFLEAPTTTNPTAPLIDKWKGQAGGILTQYSVALGDSPKKNADVTIPVLASVPTGTMPTSGWPVVIFQHGITQNRGNLIAVADALAAAGFVGIAIDMPLHGITSTSALAALRNTNTPERTFDLDFVTQDSNGSITAAQPDGVADSSGRHFIQLSSLLTTRDNLRQAVSDLVQLKAALGAATGLSLDANNVHFVGHSLGGMVGGVFANKSPDLKSATFVASGLQASYILANSASFGPEIDAGLAAKGIVKGSADYNSFLLAAQTVSDSGDPVNYVSGITVPTLLMEVVGDGNTGTDDQVIPNAVSTAPLAGTEPWASLQGLNAVKDTGAVGGSKGVIRFTAGTHGSLLDTTSSAVTTQTMQQAMASFAASAGTAISITSNSTVKQ</sequence>
<dbReference type="AlphaFoldDB" id="A0A6F8PJL3"/>
<dbReference type="InterPro" id="IPR000073">
    <property type="entry name" value="AB_hydrolase_1"/>
</dbReference>
<evidence type="ECO:0000259" key="2">
    <source>
        <dbReference type="Pfam" id="PF00561"/>
    </source>
</evidence>
<gene>
    <name evidence="4" type="ORF">THMIRHAT_00310</name>
</gene>
<dbReference type="InterPro" id="IPR025920">
    <property type="entry name" value="Lipase_bact_N"/>
</dbReference>
<protein>
    <recommendedName>
        <fullName evidence="6">Lipase</fullName>
    </recommendedName>
</protein>
<dbReference type="InterPro" id="IPR014755">
    <property type="entry name" value="Cu-Rt/internalin_Ig-like"/>
</dbReference>
<dbReference type="SUPFAM" id="SSF53474">
    <property type="entry name" value="alpha/beta-Hydrolases"/>
    <property type="match status" value="1"/>
</dbReference>
<organism evidence="4 5">
    <name type="scientific">Thiosulfativibrio zosterae</name>
    <dbReference type="NCBI Taxonomy" id="2675053"/>
    <lineage>
        <taxon>Bacteria</taxon>
        <taxon>Pseudomonadati</taxon>
        <taxon>Pseudomonadota</taxon>
        <taxon>Gammaproteobacteria</taxon>
        <taxon>Thiotrichales</taxon>
        <taxon>Piscirickettsiaceae</taxon>
        <taxon>Thiosulfativibrio</taxon>
    </lineage>
</organism>
<evidence type="ECO:0000313" key="4">
    <source>
        <dbReference type="EMBL" id="BBP42285.1"/>
    </source>
</evidence>
<dbReference type="Gene3D" id="2.60.40.1220">
    <property type="match status" value="1"/>
</dbReference>
<dbReference type="EMBL" id="AP021888">
    <property type="protein sequence ID" value="BBP42285.1"/>
    <property type="molecule type" value="Genomic_DNA"/>
</dbReference>
<reference evidence="5" key="1">
    <citation type="submission" date="2019-11" db="EMBL/GenBank/DDBJ databases">
        <title>Isolation and characterization of two novel species in the genus Thiomicrorhabdus.</title>
        <authorList>
            <person name="Mochizuki J."/>
            <person name="Kojima H."/>
            <person name="Fukui M."/>
        </authorList>
    </citation>
    <scope>NUCLEOTIDE SEQUENCE [LARGE SCALE GENOMIC DNA]</scope>
    <source>
        <strain evidence="5">AkT22</strain>
    </source>
</reference>
<evidence type="ECO:0000259" key="3">
    <source>
        <dbReference type="Pfam" id="PF12262"/>
    </source>
</evidence>
<dbReference type="RefSeq" id="WP_173289564.1">
    <property type="nucleotide sequence ID" value="NZ_AP021888.1"/>
</dbReference>
<dbReference type="Gene3D" id="3.40.50.1820">
    <property type="entry name" value="alpha/beta hydrolase"/>
    <property type="match status" value="1"/>
</dbReference>
<evidence type="ECO:0000313" key="5">
    <source>
        <dbReference type="Proteomes" id="UP000501466"/>
    </source>
</evidence>
<evidence type="ECO:0008006" key="6">
    <source>
        <dbReference type="Google" id="ProtNLM"/>
    </source>
</evidence>
<accession>A0A6F8PJL3</accession>
<dbReference type="Proteomes" id="UP000501466">
    <property type="component" value="Chromosome"/>
</dbReference>
<keyword evidence="1" id="KW-0732">Signal</keyword>
<dbReference type="KEGG" id="tzo:THMIRHAT_00310"/>
<proteinExistence type="predicted"/>
<keyword evidence="5" id="KW-1185">Reference proteome</keyword>